<dbReference type="InterPro" id="IPR040673">
    <property type="entry name" value="CCDC81_HU_dom_2"/>
</dbReference>
<feature type="domain" description="CCDC81 HU" evidence="2">
    <location>
        <begin position="8"/>
        <end position="91"/>
    </location>
</feature>
<evidence type="ECO:0000313" key="5">
    <source>
        <dbReference type="RefSeq" id="XP_022082026.1"/>
    </source>
</evidence>
<feature type="domain" description="CCDC81 HU" evidence="3">
    <location>
        <begin position="103"/>
        <end position="177"/>
    </location>
</feature>
<evidence type="ECO:0000256" key="1">
    <source>
        <dbReference type="SAM" id="MobiDB-lite"/>
    </source>
</evidence>
<dbReference type="PANTHER" id="PTHR14362">
    <property type="entry name" value="COILED-COIL DOMAIN-CONTAINING PROTEIN 81"/>
    <property type="match status" value="1"/>
</dbReference>
<dbReference type="InterPro" id="IPR028034">
    <property type="entry name" value="HU-CCDC81"/>
</dbReference>
<evidence type="ECO:0000259" key="3">
    <source>
        <dbReference type="Pfam" id="PF18289"/>
    </source>
</evidence>
<dbReference type="Proteomes" id="UP000694845">
    <property type="component" value="Unplaced"/>
</dbReference>
<dbReference type="GO" id="GO:0005815">
    <property type="term" value="C:microtubule organizing center"/>
    <property type="evidence" value="ECO:0007669"/>
    <property type="project" value="TreeGrafter"/>
</dbReference>
<dbReference type="Pfam" id="PF14908">
    <property type="entry name" value="HU-CCDC81_euk_1"/>
    <property type="match status" value="1"/>
</dbReference>
<feature type="region of interest" description="Disordered" evidence="1">
    <location>
        <begin position="211"/>
        <end position="360"/>
    </location>
</feature>
<dbReference type="InterPro" id="IPR026295">
    <property type="entry name" value="CCD81"/>
</dbReference>
<proteinExistence type="predicted"/>
<evidence type="ECO:0000313" key="4">
    <source>
        <dbReference type="Proteomes" id="UP000694845"/>
    </source>
</evidence>
<protein>
    <submittedName>
        <fullName evidence="5">Coiled-coil domain-containing protein 81-like isoform X1</fullName>
    </submittedName>
</protein>
<dbReference type="OrthoDB" id="125906at2759"/>
<organism evidence="4 5">
    <name type="scientific">Acanthaster planci</name>
    <name type="common">Crown-of-thorns starfish</name>
    <dbReference type="NCBI Taxonomy" id="133434"/>
    <lineage>
        <taxon>Eukaryota</taxon>
        <taxon>Metazoa</taxon>
        <taxon>Echinodermata</taxon>
        <taxon>Eleutherozoa</taxon>
        <taxon>Asterozoa</taxon>
        <taxon>Asteroidea</taxon>
        <taxon>Valvatacea</taxon>
        <taxon>Valvatida</taxon>
        <taxon>Acanthasteridae</taxon>
        <taxon>Acanthaster</taxon>
    </lineage>
</organism>
<sequence length="783" mass="89123">MAEVMQELFSDARKHRFSTIPNVTDDDVISVWENVSAFVERHMNMQKGVNIPGLGTFTFTQKKLDIGNNKFILIQRPVFSLSEKFAQTHRLDYAKHFTSGQIPIVQLNFTVLSAESPFDRDTVERCVKEVLLSLSRSVQSNRNVEFTFTGIGRLAIRDGKVKMKFYKDFLNMMDGSGTLAEALKNRPDTADSVLSRASTYRPLTGNTLVLPRISQGSSKGGLALENEEPLRKMPTIDEDQEVTNREVELQEPEGEENEELVLNEGEEQGNEEEVEGTDGQEEPVTEKKVSLSRTPSRQVAPTAKATGISLIDDLTLPTPPRGIKGSSVTPSPPSGKPTSPKGNLTPPCSPKSRSPEKQATFAGAVETREFTPPGTACGHRAGQELCYLCHQRAVRNVPVSFEAERRRKEQEQDRLLQQYQHLKDTEAIVTEQAQNLANRHHSQKIAAFNLGVSEAIKNKKKERQTDFHRSYIFQRRCLTPPRHIKQEEYADQLAEQVEAKATNKIGRKHDQEFLERLEQVQLAEELAAQREQYLRDKAAQTDMYQRALSAQIHIRDRLVKAAEMASQDQQGYIDRAGGSPSQRGLISPRLLGPLSLPVPKIILPFSKMEPLRLKLPDQRTVRFKPLPLPAAVPDSKEPIFGKNDATNEQLADKRRRAIEVYKEQLNAVEHSRRQKLFNHLKTQREEMDILDRTRRELIEDRANRYNDSVKTRKSLEETWKEAASLKRQREEEQKLRAQSPGILMHEQCEHYHRCDQCRRRLGNCGESNIWSESRYIPGSRLMV</sequence>
<gene>
    <name evidence="5" type="primary">LOC110974586</name>
</gene>
<dbReference type="Pfam" id="PF18289">
    <property type="entry name" value="HU-CCDC81_euk_2"/>
    <property type="match status" value="1"/>
</dbReference>
<dbReference type="RefSeq" id="XP_022082026.1">
    <property type="nucleotide sequence ID" value="XM_022226334.1"/>
</dbReference>
<dbReference type="PANTHER" id="PTHR14362:SF2">
    <property type="entry name" value="COILED-COIL DOMAIN-CONTAINING PROTEIN 81"/>
    <property type="match status" value="1"/>
</dbReference>
<keyword evidence="4" id="KW-1185">Reference proteome</keyword>
<accession>A0A8B7XPQ1</accession>
<name>A0A8B7XPQ1_ACAPL</name>
<reference evidence="5" key="1">
    <citation type="submission" date="2025-08" db="UniProtKB">
        <authorList>
            <consortium name="RefSeq"/>
        </authorList>
    </citation>
    <scope>IDENTIFICATION</scope>
</reference>
<evidence type="ECO:0000259" key="2">
    <source>
        <dbReference type="Pfam" id="PF14908"/>
    </source>
</evidence>
<dbReference type="KEGG" id="aplc:110974586"/>
<feature type="compositionally biased region" description="Acidic residues" evidence="1">
    <location>
        <begin position="249"/>
        <end position="283"/>
    </location>
</feature>
<dbReference type="GeneID" id="110974586"/>
<dbReference type="AlphaFoldDB" id="A0A8B7XPQ1"/>